<evidence type="ECO:0000313" key="2">
    <source>
        <dbReference type="Proteomes" id="UP000324832"/>
    </source>
</evidence>
<dbReference type="AlphaFoldDB" id="A0A5E4PVQ8"/>
<name>A0A5E4PVQ8_9NEOP</name>
<sequence>MRNVWRVNRPKPEATETVDFIQLLPGTVGKRILTLIPSTQYGELSRVNKYWAFLIDELKSEILARQKIDMDLAKLKDMVLRHEPNTTVGSPTPPNTVSISFSTKHSVKTITAPIREKKHFVKMPKEKMVPVFSIRRMADLHEKLDARGSADDDLWKWCGNTIRLYKKMTGKSALDFRLSPDEVQCDSSIGTAPRCRPHSAKKI</sequence>
<dbReference type="EMBL" id="FZQP02000448">
    <property type="protein sequence ID" value="VVC89008.1"/>
    <property type="molecule type" value="Genomic_DNA"/>
</dbReference>
<proteinExistence type="predicted"/>
<evidence type="ECO:0008006" key="3">
    <source>
        <dbReference type="Google" id="ProtNLM"/>
    </source>
</evidence>
<gene>
    <name evidence="1" type="ORF">LSINAPIS_LOCUS2240</name>
</gene>
<keyword evidence="2" id="KW-1185">Reference proteome</keyword>
<organism evidence="1 2">
    <name type="scientific">Leptidea sinapis</name>
    <dbReference type="NCBI Taxonomy" id="189913"/>
    <lineage>
        <taxon>Eukaryota</taxon>
        <taxon>Metazoa</taxon>
        <taxon>Ecdysozoa</taxon>
        <taxon>Arthropoda</taxon>
        <taxon>Hexapoda</taxon>
        <taxon>Insecta</taxon>
        <taxon>Pterygota</taxon>
        <taxon>Neoptera</taxon>
        <taxon>Endopterygota</taxon>
        <taxon>Lepidoptera</taxon>
        <taxon>Glossata</taxon>
        <taxon>Ditrysia</taxon>
        <taxon>Papilionoidea</taxon>
        <taxon>Pieridae</taxon>
        <taxon>Dismorphiinae</taxon>
        <taxon>Leptidea</taxon>
    </lineage>
</organism>
<evidence type="ECO:0000313" key="1">
    <source>
        <dbReference type="EMBL" id="VVC89008.1"/>
    </source>
</evidence>
<protein>
    <recommendedName>
        <fullName evidence="3">F-box domain-containing protein</fullName>
    </recommendedName>
</protein>
<dbReference type="Proteomes" id="UP000324832">
    <property type="component" value="Unassembled WGS sequence"/>
</dbReference>
<reference evidence="1 2" key="1">
    <citation type="submission" date="2017-07" db="EMBL/GenBank/DDBJ databases">
        <authorList>
            <person name="Talla V."/>
            <person name="Backstrom N."/>
        </authorList>
    </citation>
    <scope>NUCLEOTIDE SEQUENCE [LARGE SCALE GENOMIC DNA]</scope>
</reference>
<accession>A0A5E4PVQ8</accession>